<gene>
    <name evidence="5 9" type="primary">rny</name>
    <name evidence="9" type="ORF">BN85407140</name>
</gene>
<sequence length="557" mass="62355">MYNEIVVKINNNHQTKNDEYNKKIIGGVPMGMIFLDTGTIVISSLLAVIALVIGFFVGYFIRVAHHEKSLRQSRELAKQIVEDGQKEAEKLKREMVLEAKQEIFASRKEFDNDMRERRQVVINLEEKASQREDSLNKRTEYLDKREEGLDSKEHKLDERKENLEQLNSKVEELVKEQEEKLQEIAELSKEAAKDIIMAEVKDSLSNEIAAYIKDEEDKAKDQVHNKAKEILALAMQKYAGDSTSEKTVSVVSIPNEEMKGRIIGREGRNIRTLEALTGVDLIIDDTPDAVVLSGFDPIRREIAKRALETLVSDGRIHPGRIEEVVEKARTEVDIFIRETGEEAVFTAGIGRMHPDLIKLLGRLSFRTSYGQNVLKHSLEVAFLAGKLAAEIGENELIAKRAGLLHDIGKAVDHEIEGSHVDIGVDIVKRYKEPKEVIDAIASHHGDKEPESIIAILVAAADALSAARPGARSESMDNYIKRLSQLEEISNGIPGVDKSYAIQAGREVRVIVKPDKIDDLSTFAVARQIKEKIEATMAYPGTIKVTVIRETRATDTAK</sequence>
<feature type="coiled-coil region" evidence="7">
    <location>
        <begin position="74"/>
        <end position="101"/>
    </location>
</feature>
<dbReference type="PROSITE" id="PS51831">
    <property type="entry name" value="HD"/>
    <property type="match status" value="1"/>
</dbReference>
<feature type="domain" description="HD" evidence="8">
    <location>
        <begin position="373"/>
        <end position="466"/>
    </location>
</feature>
<dbReference type="GO" id="GO:0004521">
    <property type="term" value="F:RNA endonuclease activity"/>
    <property type="evidence" value="ECO:0007669"/>
    <property type="project" value="UniProtKB-UniRule"/>
</dbReference>
<dbReference type="SMART" id="SM00471">
    <property type="entry name" value="HDc"/>
    <property type="match status" value="1"/>
</dbReference>
<dbReference type="InterPro" id="IPR004087">
    <property type="entry name" value="KH_dom"/>
</dbReference>
<dbReference type="HAMAP" id="MF_00335">
    <property type="entry name" value="RNase_Y"/>
    <property type="match status" value="1"/>
</dbReference>
<dbReference type="FunFam" id="1.10.3210.10:FF:000003">
    <property type="entry name" value="Ribonuclease Y"/>
    <property type="match status" value="1"/>
</dbReference>
<dbReference type="KEGG" id="apal:BN85407140"/>
<keyword evidence="7" id="KW-0175">Coiled coil</keyword>
<dbReference type="GO" id="GO:0003723">
    <property type="term" value="F:RNA binding"/>
    <property type="evidence" value="ECO:0007669"/>
    <property type="project" value="UniProtKB-UniRule"/>
</dbReference>
<organism evidence="9 10">
    <name type="scientific">Alteracholeplasma palmae (strain ATCC 49389 / J233)</name>
    <name type="common">Acholeplasma palmae</name>
    <dbReference type="NCBI Taxonomy" id="1318466"/>
    <lineage>
        <taxon>Bacteria</taxon>
        <taxon>Bacillati</taxon>
        <taxon>Mycoplasmatota</taxon>
        <taxon>Mollicutes</taxon>
        <taxon>Acholeplasmatales</taxon>
        <taxon>Acholeplasmataceae</taxon>
        <taxon>Acholeplasma</taxon>
    </lineage>
</organism>
<evidence type="ECO:0000259" key="8">
    <source>
        <dbReference type="PROSITE" id="PS51831"/>
    </source>
</evidence>
<dbReference type="NCBIfam" id="TIGR03319">
    <property type="entry name" value="RNase_Y"/>
    <property type="match status" value="1"/>
</dbReference>
<dbReference type="PANTHER" id="PTHR12826">
    <property type="entry name" value="RIBONUCLEASE Y"/>
    <property type="match status" value="1"/>
</dbReference>
<evidence type="ECO:0000313" key="10">
    <source>
        <dbReference type="Proteomes" id="UP000032740"/>
    </source>
</evidence>
<dbReference type="Gene3D" id="1.10.3210.10">
    <property type="entry name" value="Hypothetical protein af1432"/>
    <property type="match status" value="1"/>
</dbReference>
<evidence type="ECO:0000256" key="1">
    <source>
        <dbReference type="ARBA" id="ARBA00022722"/>
    </source>
</evidence>
<dbReference type="Pfam" id="PF00013">
    <property type="entry name" value="KH_1"/>
    <property type="match status" value="1"/>
</dbReference>
<dbReference type="AlphaFoldDB" id="U4KRM2"/>
<evidence type="ECO:0000256" key="6">
    <source>
        <dbReference type="NCBIfam" id="TIGR03319"/>
    </source>
</evidence>
<keyword evidence="1 5" id="KW-0540">Nuclease</keyword>
<dbReference type="EC" id="3.1.-.-" evidence="5 6"/>
<keyword evidence="5" id="KW-1003">Cell membrane</keyword>
<dbReference type="InterPro" id="IPR003607">
    <property type="entry name" value="HD/PDEase_dom"/>
</dbReference>
<dbReference type="Pfam" id="PF12072">
    <property type="entry name" value="RNase_Y_N"/>
    <property type="match status" value="1"/>
</dbReference>
<keyword evidence="10" id="KW-1185">Reference proteome</keyword>
<dbReference type="PROSITE" id="PS50084">
    <property type="entry name" value="KH_TYPE_1"/>
    <property type="match status" value="1"/>
</dbReference>
<keyword evidence="5" id="KW-1133">Transmembrane helix</keyword>
<name>U4KRM2_ALTPJ</name>
<dbReference type="CDD" id="cd22431">
    <property type="entry name" value="KH-I_RNaseY"/>
    <property type="match status" value="1"/>
</dbReference>
<feature type="coiled-coil region" evidence="7">
    <location>
        <begin position="149"/>
        <end position="194"/>
    </location>
</feature>
<dbReference type="PANTHER" id="PTHR12826:SF15">
    <property type="entry name" value="RIBONUCLEASE Y"/>
    <property type="match status" value="1"/>
</dbReference>
<dbReference type="InterPro" id="IPR036612">
    <property type="entry name" value="KH_dom_type_1_sf"/>
</dbReference>
<dbReference type="GO" id="GO:0006402">
    <property type="term" value="P:mRNA catabolic process"/>
    <property type="evidence" value="ECO:0007669"/>
    <property type="project" value="UniProtKB-UniRule"/>
</dbReference>
<dbReference type="Gene3D" id="3.30.1370.10">
    <property type="entry name" value="K Homology domain, type 1"/>
    <property type="match status" value="1"/>
</dbReference>
<feature type="transmembrane region" description="Helical" evidence="5">
    <location>
        <begin position="40"/>
        <end position="61"/>
    </location>
</feature>
<dbReference type="InterPro" id="IPR022711">
    <property type="entry name" value="RNase_Y_N"/>
</dbReference>
<keyword evidence="4 5" id="KW-0694">RNA-binding</keyword>
<evidence type="ECO:0000256" key="3">
    <source>
        <dbReference type="ARBA" id="ARBA00022801"/>
    </source>
</evidence>
<proteinExistence type="inferred from homology"/>
<dbReference type="EMBL" id="FO681347">
    <property type="protein sequence ID" value="CCV64291.1"/>
    <property type="molecule type" value="Genomic_DNA"/>
</dbReference>
<dbReference type="InterPro" id="IPR006675">
    <property type="entry name" value="HDIG_dom"/>
</dbReference>
<evidence type="ECO:0000256" key="7">
    <source>
        <dbReference type="SAM" id="Coils"/>
    </source>
</evidence>
<comment type="similarity">
    <text evidence="5">Belongs to the RNase Y family.</text>
</comment>
<accession>U4KRM2</accession>
<dbReference type="Proteomes" id="UP000032740">
    <property type="component" value="Chromosome"/>
</dbReference>
<dbReference type="InterPro" id="IPR004088">
    <property type="entry name" value="KH_dom_type_1"/>
</dbReference>
<protein>
    <recommendedName>
        <fullName evidence="5 6">Ribonuclease Y</fullName>
        <shortName evidence="5">RNase Y</shortName>
        <ecNumber evidence="5 6">3.1.-.-</ecNumber>
    </recommendedName>
</protein>
<dbReference type="STRING" id="1318466.BN85407140"/>
<dbReference type="GO" id="GO:0016787">
    <property type="term" value="F:hydrolase activity"/>
    <property type="evidence" value="ECO:0007669"/>
    <property type="project" value="UniProtKB-KW"/>
</dbReference>
<dbReference type="SUPFAM" id="SSF109604">
    <property type="entry name" value="HD-domain/PDEase-like"/>
    <property type="match status" value="1"/>
</dbReference>
<comment type="subcellular location">
    <subcellularLocation>
        <location evidence="5">Cell membrane</location>
        <topology evidence="5">Single-pass membrane protein</topology>
    </subcellularLocation>
</comment>
<evidence type="ECO:0000256" key="4">
    <source>
        <dbReference type="ARBA" id="ARBA00022884"/>
    </source>
</evidence>
<keyword evidence="5" id="KW-0812">Transmembrane</keyword>
<comment type="function">
    <text evidence="5">Endoribonuclease that initiates mRNA decay.</text>
</comment>
<dbReference type="NCBIfam" id="TIGR00277">
    <property type="entry name" value="HDIG"/>
    <property type="match status" value="1"/>
</dbReference>
<dbReference type="SUPFAM" id="SSF54791">
    <property type="entry name" value="Eukaryotic type KH-domain (KH-domain type I)"/>
    <property type="match status" value="1"/>
</dbReference>
<evidence type="ECO:0000313" key="9">
    <source>
        <dbReference type="EMBL" id="CCV64291.1"/>
    </source>
</evidence>
<dbReference type="HOGENOM" id="CLU_028328_1_0_14"/>
<keyword evidence="3 5" id="KW-0378">Hydrolase</keyword>
<dbReference type="Pfam" id="PF01966">
    <property type="entry name" value="HD"/>
    <property type="match status" value="1"/>
</dbReference>
<evidence type="ECO:0000256" key="5">
    <source>
        <dbReference type="HAMAP-Rule" id="MF_00335"/>
    </source>
</evidence>
<dbReference type="CDD" id="cd00077">
    <property type="entry name" value="HDc"/>
    <property type="match status" value="1"/>
</dbReference>
<evidence type="ECO:0000256" key="2">
    <source>
        <dbReference type="ARBA" id="ARBA00022759"/>
    </source>
</evidence>
<dbReference type="InterPro" id="IPR006674">
    <property type="entry name" value="HD_domain"/>
</dbReference>
<keyword evidence="2 5" id="KW-0255">Endonuclease</keyword>
<keyword evidence="5" id="KW-0472">Membrane</keyword>
<reference evidence="9 10" key="1">
    <citation type="journal article" date="2013" name="J. Mol. Microbiol. Biotechnol.">
        <title>Analysis of the Complete Genomes of Acholeplasma brassicae , A. palmae and A. laidlawii and Their Comparison to the Obligate Parasites from ' Candidatus Phytoplasma'.</title>
        <authorList>
            <person name="Kube M."/>
            <person name="Siewert C."/>
            <person name="Migdoll A.M."/>
            <person name="Duduk B."/>
            <person name="Holz S."/>
            <person name="Rabus R."/>
            <person name="Seemuller E."/>
            <person name="Mitrovic J."/>
            <person name="Muller I."/>
            <person name="Buttner C."/>
            <person name="Reinhardt R."/>
        </authorList>
    </citation>
    <scope>NUCLEOTIDE SEQUENCE [LARGE SCALE GENOMIC DNA]</scope>
    <source>
        <strain evidence="9 10">J233</strain>
    </source>
</reference>
<dbReference type="GO" id="GO:0005886">
    <property type="term" value="C:plasma membrane"/>
    <property type="evidence" value="ECO:0007669"/>
    <property type="project" value="UniProtKB-SubCell"/>
</dbReference>
<dbReference type="InterPro" id="IPR017705">
    <property type="entry name" value="Ribonuclease_Y"/>
</dbReference>
<dbReference type="SMART" id="SM00322">
    <property type="entry name" value="KH"/>
    <property type="match status" value="1"/>
</dbReference>